<sequence>MRKTALLSIAGAVAAANVSLPAIPASPPSTASQILDRRLASFSIEFSYLPSFGGNKTHPNELTRNLMERLVERTGLGPDIRPGGITVDSSTFSPNASALDLSLSPSQGIWRTTYGPAYFESYLVFPNTSRFILDVNLGNNSIAIAQNQIEAGIKYLGWDRIFALQLGNEPDHFNRPGWNSAVFTATFLNWTSTLTKALNLPPGIFQANGFAEDPTSSAPMTTVSTINDGIDKTGVIKLFDQHTYQYSTCDPARNAKATLEALVNHNNITAYIDLWKPQIAAARGVGKEFVIGEYSSISCSGKQNVSDTFGQAMWLADTILYAASVNVSRLYMHQGATLVLQSSQQANSPGFSWYDLWYPVETERYGAARASPSYVAYLLVTETVGKSGRSRLALIRDASLPPTLAVYAIWDPSSRTDGIARIVILNMSLRRQNVAADEALTATVDVSKYLRRGQTAKVKRMSSPGVESKDSSRVTWAGQSYSAGVPVGAEVVEQLNAGKVDVRGSEGVLITF</sequence>
<dbReference type="SUPFAM" id="SSF51445">
    <property type="entry name" value="(Trans)glycosidases"/>
    <property type="match status" value="1"/>
</dbReference>
<keyword evidence="1" id="KW-0732">Signal</keyword>
<evidence type="ECO:0000259" key="2">
    <source>
        <dbReference type="Pfam" id="PF16862"/>
    </source>
</evidence>
<organism evidence="3 4">
    <name type="scientific">Rhizoctonia solani</name>
    <dbReference type="NCBI Taxonomy" id="456999"/>
    <lineage>
        <taxon>Eukaryota</taxon>
        <taxon>Fungi</taxon>
        <taxon>Dikarya</taxon>
        <taxon>Basidiomycota</taxon>
        <taxon>Agaricomycotina</taxon>
        <taxon>Agaricomycetes</taxon>
        <taxon>Cantharellales</taxon>
        <taxon>Ceratobasidiaceae</taxon>
        <taxon>Rhizoctonia</taxon>
    </lineage>
</organism>
<protein>
    <recommendedName>
        <fullName evidence="2">Beta-glucuronidase C-terminal domain-containing protein</fullName>
    </recommendedName>
</protein>
<feature type="signal peptide" evidence="1">
    <location>
        <begin position="1"/>
        <end position="15"/>
    </location>
</feature>
<reference evidence="3" key="1">
    <citation type="submission" date="2021-01" db="EMBL/GenBank/DDBJ databases">
        <authorList>
            <person name="Kaushik A."/>
        </authorList>
    </citation>
    <scope>NUCLEOTIDE SEQUENCE</scope>
    <source>
        <strain evidence="3">AG1-1B</strain>
    </source>
</reference>
<dbReference type="EMBL" id="CAJMWQ010000966">
    <property type="protein sequence ID" value="CAE6410731.1"/>
    <property type="molecule type" value="Genomic_DNA"/>
</dbReference>
<feature type="chain" id="PRO_5034802659" description="Beta-glucuronidase C-terminal domain-containing protein" evidence="1">
    <location>
        <begin position="16"/>
        <end position="512"/>
    </location>
</feature>
<dbReference type="InterPro" id="IPR052974">
    <property type="entry name" value="GH79_Enzymes"/>
</dbReference>
<dbReference type="PANTHER" id="PTHR36183">
    <property type="entry name" value="BETA-GLUCURONIDASE"/>
    <property type="match status" value="1"/>
</dbReference>
<dbReference type="InterPro" id="IPR017853">
    <property type="entry name" value="GH"/>
</dbReference>
<dbReference type="Proteomes" id="UP000663826">
    <property type="component" value="Unassembled WGS sequence"/>
</dbReference>
<name>A0A8H2WXX3_9AGAM</name>
<evidence type="ECO:0000256" key="1">
    <source>
        <dbReference type="SAM" id="SignalP"/>
    </source>
</evidence>
<evidence type="ECO:0000313" key="4">
    <source>
        <dbReference type="Proteomes" id="UP000663826"/>
    </source>
</evidence>
<dbReference type="Gene3D" id="3.20.20.80">
    <property type="entry name" value="Glycosidases"/>
    <property type="match status" value="1"/>
</dbReference>
<comment type="caution">
    <text evidence="3">The sequence shown here is derived from an EMBL/GenBank/DDBJ whole genome shotgun (WGS) entry which is preliminary data.</text>
</comment>
<dbReference type="PANTHER" id="PTHR36183:SF2">
    <property type="entry name" value="BETA-GLUCURONIDASE C-TERMINAL DOMAIN-CONTAINING PROTEIN"/>
    <property type="match status" value="1"/>
</dbReference>
<accession>A0A8H2WXX3</accession>
<evidence type="ECO:0000313" key="3">
    <source>
        <dbReference type="EMBL" id="CAE6410731.1"/>
    </source>
</evidence>
<gene>
    <name evidence="3" type="ORF">RDB_LOCUS37917</name>
</gene>
<dbReference type="AlphaFoldDB" id="A0A8H2WXX3"/>
<dbReference type="Pfam" id="PF16862">
    <property type="entry name" value="Glyco_hydro_79C"/>
    <property type="match status" value="1"/>
</dbReference>
<feature type="domain" description="Beta-glucuronidase C-terminal" evidence="2">
    <location>
        <begin position="407"/>
        <end position="509"/>
    </location>
</feature>
<dbReference type="InterPro" id="IPR031728">
    <property type="entry name" value="GlcAase_C"/>
</dbReference>
<proteinExistence type="predicted"/>